<gene>
    <name evidence="2" type="ORF">C1949_11605</name>
</gene>
<protein>
    <submittedName>
        <fullName evidence="2">Uncharacterized protein</fullName>
    </submittedName>
</protein>
<feature type="transmembrane region" description="Helical" evidence="1">
    <location>
        <begin position="38"/>
        <end position="59"/>
    </location>
</feature>
<proteinExistence type="predicted"/>
<evidence type="ECO:0000256" key="1">
    <source>
        <dbReference type="SAM" id="Phobius"/>
    </source>
</evidence>
<feature type="transmembrane region" description="Helical" evidence="1">
    <location>
        <begin position="7"/>
        <end position="26"/>
    </location>
</feature>
<keyword evidence="1" id="KW-0812">Transmembrane</keyword>
<keyword evidence="1" id="KW-1133">Transmembrane helix</keyword>
<accession>A0A2P4EU93</accession>
<evidence type="ECO:0000313" key="3">
    <source>
        <dbReference type="Proteomes" id="UP000243451"/>
    </source>
</evidence>
<dbReference type="RefSeq" id="WP_104738630.1">
    <property type="nucleotide sequence ID" value="NZ_BMHR01000010.1"/>
</dbReference>
<dbReference type="Proteomes" id="UP000243451">
    <property type="component" value="Unassembled WGS sequence"/>
</dbReference>
<keyword evidence="3" id="KW-1185">Reference proteome</keyword>
<organism evidence="2 3">
    <name type="scientific">Halopseudomonas oceani</name>
    <dbReference type="NCBI Taxonomy" id="1708783"/>
    <lineage>
        <taxon>Bacteria</taxon>
        <taxon>Pseudomonadati</taxon>
        <taxon>Pseudomonadota</taxon>
        <taxon>Gammaproteobacteria</taxon>
        <taxon>Pseudomonadales</taxon>
        <taxon>Pseudomonadaceae</taxon>
        <taxon>Halopseudomonas</taxon>
    </lineage>
</organism>
<comment type="caution">
    <text evidence="2">The sequence shown here is derived from an EMBL/GenBank/DDBJ whole genome shotgun (WGS) entry which is preliminary data.</text>
</comment>
<dbReference type="EMBL" id="PPSK01000010">
    <property type="protein sequence ID" value="POB03005.1"/>
    <property type="molecule type" value="Genomic_DNA"/>
</dbReference>
<sequence length="130" mass="14209">MSKSQTTQAYFTAGMSTLLTSIGLYFCKGDVDLMKMVVPAGAVVAPFLTLFLVKVFAFLNVDTNLIKYKAALASDLRKQRKILKDPLIDEVTKEEVRKAYAQTSLLLSSASQDVLNGVITIKSPEDKITG</sequence>
<reference evidence="2 3" key="1">
    <citation type="submission" date="2018-01" db="EMBL/GenBank/DDBJ databases">
        <title>Draft genome of the type strain Pseudomonas oceani DSM 100277 isolated from the deep water in Okinawa trough, northwestern Pacific Ocean.</title>
        <authorList>
            <person name="Gomila M."/>
            <person name="Mulet M."/>
            <person name="Garcia-Valdes E."/>
            <person name="Lalucat J."/>
        </authorList>
    </citation>
    <scope>NUCLEOTIDE SEQUENCE [LARGE SCALE GENOMIC DNA]</scope>
    <source>
        <strain evidence="2 3">DSM 100277</strain>
    </source>
</reference>
<keyword evidence="1" id="KW-0472">Membrane</keyword>
<dbReference type="AlphaFoldDB" id="A0A2P4EU93"/>
<name>A0A2P4EU93_9GAMM</name>
<evidence type="ECO:0000313" key="2">
    <source>
        <dbReference type="EMBL" id="POB03005.1"/>
    </source>
</evidence>